<evidence type="ECO:0000313" key="3">
    <source>
        <dbReference type="Proteomes" id="UP001066276"/>
    </source>
</evidence>
<name>A0AAV7NS38_PLEWA</name>
<keyword evidence="3" id="KW-1185">Reference proteome</keyword>
<feature type="compositionally biased region" description="Basic and acidic residues" evidence="1">
    <location>
        <begin position="93"/>
        <end position="102"/>
    </location>
</feature>
<gene>
    <name evidence="2" type="ORF">NDU88_005667</name>
</gene>
<feature type="region of interest" description="Disordered" evidence="1">
    <location>
        <begin position="90"/>
        <end position="143"/>
    </location>
</feature>
<accession>A0AAV7NS38</accession>
<dbReference type="AlphaFoldDB" id="A0AAV7NS38"/>
<organism evidence="2 3">
    <name type="scientific">Pleurodeles waltl</name>
    <name type="common">Iberian ribbed newt</name>
    <dbReference type="NCBI Taxonomy" id="8319"/>
    <lineage>
        <taxon>Eukaryota</taxon>
        <taxon>Metazoa</taxon>
        <taxon>Chordata</taxon>
        <taxon>Craniata</taxon>
        <taxon>Vertebrata</taxon>
        <taxon>Euteleostomi</taxon>
        <taxon>Amphibia</taxon>
        <taxon>Batrachia</taxon>
        <taxon>Caudata</taxon>
        <taxon>Salamandroidea</taxon>
        <taxon>Salamandridae</taxon>
        <taxon>Pleurodelinae</taxon>
        <taxon>Pleurodeles</taxon>
    </lineage>
</organism>
<protein>
    <submittedName>
        <fullName evidence="2">Uncharacterized protein</fullName>
    </submittedName>
</protein>
<dbReference type="Proteomes" id="UP001066276">
    <property type="component" value="Chromosome 8"/>
</dbReference>
<proteinExistence type="predicted"/>
<dbReference type="EMBL" id="JANPWB010000012">
    <property type="protein sequence ID" value="KAJ1117467.1"/>
    <property type="molecule type" value="Genomic_DNA"/>
</dbReference>
<comment type="caution">
    <text evidence="2">The sequence shown here is derived from an EMBL/GenBank/DDBJ whole genome shotgun (WGS) entry which is preliminary data.</text>
</comment>
<evidence type="ECO:0000313" key="2">
    <source>
        <dbReference type="EMBL" id="KAJ1117467.1"/>
    </source>
</evidence>
<evidence type="ECO:0000256" key="1">
    <source>
        <dbReference type="SAM" id="MobiDB-lite"/>
    </source>
</evidence>
<reference evidence="2" key="1">
    <citation type="journal article" date="2022" name="bioRxiv">
        <title>Sequencing and chromosome-scale assembly of the giantPleurodeles waltlgenome.</title>
        <authorList>
            <person name="Brown T."/>
            <person name="Elewa A."/>
            <person name="Iarovenko S."/>
            <person name="Subramanian E."/>
            <person name="Araus A.J."/>
            <person name="Petzold A."/>
            <person name="Susuki M."/>
            <person name="Suzuki K.-i.T."/>
            <person name="Hayashi T."/>
            <person name="Toyoda A."/>
            <person name="Oliveira C."/>
            <person name="Osipova E."/>
            <person name="Leigh N.D."/>
            <person name="Simon A."/>
            <person name="Yun M.H."/>
        </authorList>
    </citation>
    <scope>NUCLEOTIDE SEQUENCE</scope>
    <source>
        <strain evidence="2">20211129_DDA</strain>
        <tissue evidence="2">Liver</tissue>
    </source>
</reference>
<sequence length="143" mass="15022">MNPVPLLPSSTSQAFSVPRGGGLPWTVALPRLNSKGGIIAKDSCPRVAVRLPHLCNTGGEGVGICACGPLDWRKGFLPYEVSPALRAPGNATRLERSVRRAEAPVAGERQHSMPGMHVGQRKPRKQKPLSALGVHHGSGGVKG</sequence>